<name>A0ABP7TVL2_9ACTN</name>
<feature type="region of interest" description="Disordered" evidence="1">
    <location>
        <begin position="62"/>
        <end position="89"/>
    </location>
</feature>
<proteinExistence type="predicted"/>
<protein>
    <submittedName>
        <fullName evidence="2">Uncharacterized protein</fullName>
    </submittedName>
</protein>
<keyword evidence="3" id="KW-1185">Reference proteome</keyword>
<evidence type="ECO:0000313" key="2">
    <source>
        <dbReference type="EMBL" id="GAA4031907.1"/>
    </source>
</evidence>
<comment type="caution">
    <text evidence="2">The sequence shown here is derived from an EMBL/GenBank/DDBJ whole genome shotgun (WGS) entry which is preliminary data.</text>
</comment>
<gene>
    <name evidence="2" type="ORF">GCM10022232_92270</name>
</gene>
<dbReference type="EMBL" id="BAAAZX010000057">
    <property type="protein sequence ID" value="GAA4031907.1"/>
    <property type="molecule type" value="Genomic_DNA"/>
</dbReference>
<evidence type="ECO:0000313" key="3">
    <source>
        <dbReference type="Proteomes" id="UP001500456"/>
    </source>
</evidence>
<dbReference type="Proteomes" id="UP001500456">
    <property type="component" value="Unassembled WGS sequence"/>
</dbReference>
<accession>A0ABP7TVL2</accession>
<evidence type="ECO:0000256" key="1">
    <source>
        <dbReference type="SAM" id="MobiDB-lite"/>
    </source>
</evidence>
<reference evidence="3" key="1">
    <citation type="journal article" date="2019" name="Int. J. Syst. Evol. Microbiol.">
        <title>The Global Catalogue of Microorganisms (GCM) 10K type strain sequencing project: providing services to taxonomists for standard genome sequencing and annotation.</title>
        <authorList>
            <consortium name="The Broad Institute Genomics Platform"/>
            <consortium name="The Broad Institute Genome Sequencing Center for Infectious Disease"/>
            <person name="Wu L."/>
            <person name="Ma J."/>
        </authorList>
    </citation>
    <scope>NUCLEOTIDE SEQUENCE [LARGE SCALE GENOMIC DNA]</scope>
    <source>
        <strain evidence="3">JCM 16924</strain>
    </source>
</reference>
<organism evidence="2 3">
    <name type="scientific">Streptomyces plumbiresistens</name>
    <dbReference type="NCBI Taxonomy" id="511811"/>
    <lineage>
        <taxon>Bacteria</taxon>
        <taxon>Bacillati</taxon>
        <taxon>Actinomycetota</taxon>
        <taxon>Actinomycetes</taxon>
        <taxon>Kitasatosporales</taxon>
        <taxon>Streptomycetaceae</taxon>
        <taxon>Streptomyces</taxon>
    </lineage>
</organism>
<sequence>MGDEGTHAVAVEGVRTVEIRVELGVEVRHERGHVHGQRIAQSPLAARQLHRYDVDPVRQDVAQHGEDGRGTSRVGEAEQPWTGVGGRPYGEVGHEPACFVSLGRRDLESLLKHLPPPEGWGRVIVATVAKPALKAGPVRSLDDFTTPERLDTLSSLS</sequence>